<protein>
    <recommendedName>
        <fullName evidence="3">Lipoprotein</fullName>
    </recommendedName>
</protein>
<reference evidence="1 2" key="1">
    <citation type="submission" date="2016-10" db="EMBL/GenBank/DDBJ databases">
        <authorList>
            <person name="de Groot N.N."/>
        </authorList>
    </citation>
    <scope>NUCLEOTIDE SEQUENCE [LARGE SCALE GENOMIC DNA]</scope>
    <source>
        <strain evidence="1 2">ATCC 700224</strain>
    </source>
</reference>
<organism evidence="1 2">
    <name type="scientific">Rhodospira trueperi</name>
    <dbReference type="NCBI Taxonomy" id="69960"/>
    <lineage>
        <taxon>Bacteria</taxon>
        <taxon>Pseudomonadati</taxon>
        <taxon>Pseudomonadota</taxon>
        <taxon>Alphaproteobacteria</taxon>
        <taxon>Rhodospirillales</taxon>
        <taxon>Rhodospirillaceae</taxon>
        <taxon>Rhodospira</taxon>
    </lineage>
</organism>
<accession>A0A1G7CQ59</accession>
<dbReference type="Proteomes" id="UP000199412">
    <property type="component" value="Unassembled WGS sequence"/>
</dbReference>
<dbReference type="EMBL" id="FNAP01000006">
    <property type="protein sequence ID" value="SDE41439.1"/>
    <property type="molecule type" value="Genomic_DNA"/>
</dbReference>
<evidence type="ECO:0008006" key="3">
    <source>
        <dbReference type="Google" id="ProtNLM"/>
    </source>
</evidence>
<gene>
    <name evidence="1" type="ORF">SAMN05421720_106173</name>
</gene>
<proteinExistence type="predicted"/>
<evidence type="ECO:0000313" key="2">
    <source>
        <dbReference type="Proteomes" id="UP000199412"/>
    </source>
</evidence>
<keyword evidence="2" id="KW-1185">Reference proteome</keyword>
<dbReference type="RefSeq" id="WP_092785741.1">
    <property type="nucleotide sequence ID" value="NZ_FNAP01000006.1"/>
</dbReference>
<dbReference type="PROSITE" id="PS51257">
    <property type="entry name" value="PROKAR_LIPOPROTEIN"/>
    <property type="match status" value="1"/>
</dbReference>
<evidence type="ECO:0000313" key="1">
    <source>
        <dbReference type="EMBL" id="SDE41439.1"/>
    </source>
</evidence>
<dbReference type="OrthoDB" id="9926784at2"/>
<dbReference type="AlphaFoldDB" id="A0A1G7CQ59"/>
<name>A0A1G7CQ59_9PROT</name>
<sequence length="79" mass="8305">MIPPRFHASAIVLAGAALTGCGSGGDEAERLSLYCQTTQCHCIEDTVIPFGAAAKREPAWSLSGEPSCPDGFRLEPVEN</sequence>